<dbReference type="EMBL" id="CADCWA010000059">
    <property type="protein sequence ID" value="CAA9510975.1"/>
    <property type="molecule type" value="Genomic_DNA"/>
</dbReference>
<name>A0A6J4T131_9SPHN</name>
<sequence>GRDPGQARLRVARAGRHLARATRRRGVHGVGQGRARVQNR</sequence>
<evidence type="ECO:0000313" key="2">
    <source>
        <dbReference type="EMBL" id="CAA9510975.1"/>
    </source>
</evidence>
<feature type="non-terminal residue" evidence="2">
    <location>
        <position position="40"/>
    </location>
</feature>
<protein>
    <submittedName>
        <fullName evidence="2">Uncharacterized protein</fullName>
    </submittedName>
</protein>
<evidence type="ECO:0000256" key="1">
    <source>
        <dbReference type="SAM" id="MobiDB-lite"/>
    </source>
</evidence>
<accession>A0A6J4T131</accession>
<proteinExistence type="predicted"/>
<feature type="non-terminal residue" evidence="2">
    <location>
        <position position="1"/>
    </location>
</feature>
<reference evidence="2" key="1">
    <citation type="submission" date="2020-02" db="EMBL/GenBank/DDBJ databases">
        <authorList>
            <person name="Meier V. D."/>
        </authorList>
    </citation>
    <scope>NUCLEOTIDE SEQUENCE</scope>
    <source>
        <strain evidence="2">AVDCRST_MAG31</strain>
    </source>
</reference>
<feature type="region of interest" description="Disordered" evidence="1">
    <location>
        <begin position="19"/>
        <end position="40"/>
    </location>
</feature>
<gene>
    <name evidence="2" type="ORF">AVDCRST_MAG31-892</name>
</gene>
<dbReference type="AlphaFoldDB" id="A0A6J4T131"/>
<organism evidence="2">
    <name type="scientific">uncultured Sphingomonas sp</name>
    <dbReference type="NCBI Taxonomy" id="158754"/>
    <lineage>
        <taxon>Bacteria</taxon>
        <taxon>Pseudomonadati</taxon>
        <taxon>Pseudomonadota</taxon>
        <taxon>Alphaproteobacteria</taxon>
        <taxon>Sphingomonadales</taxon>
        <taxon>Sphingomonadaceae</taxon>
        <taxon>Sphingomonas</taxon>
        <taxon>environmental samples</taxon>
    </lineage>
</organism>